<evidence type="ECO:0008006" key="4">
    <source>
        <dbReference type="Google" id="ProtNLM"/>
    </source>
</evidence>
<dbReference type="Gene3D" id="3.40.50.300">
    <property type="entry name" value="P-loop containing nucleotide triphosphate hydrolases"/>
    <property type="match status" value="1"/>
</dbReference>
<gene>
    <name evidence="2" type="ORF">FQA45_00265</name>
</gene>
<feature type="region of interest" description="Disordered" evidence="1">
    <location>
        <begin position="1"/>
        <end position="25"/>
    </location>
</feature>
<sequence length="483" mass="53629">MESLYAPRNPAPLYSTPRNPQRETRGGQVAKVMKAMGNTPMPWQRDALNVACEIDPRTGGYWYDTVIVVVLRRAGKTTVSRGKLTHRALTTQDARMIYTAQNRLKALKRLKDDYYLPLHRSPLDMFLAKPRWRGGEEALRFINGAELAIDAVKRESGHGDANDEAHIDEAYVHRDSMLEGGIQPTMMTIVGSQMWVLSAAGDTSSAYLKDKVDLGRALIDAGVESRTCYIEYSAPLDADPNDVETLLGCHPAIGYTIDAERVMNLRVNTTDKTEWERAWLGWWPAAKGPPKLIPDLAWKKNFVPSDGEETWEGTPFWAIDVSPERDYATIALAAKPMDPKANAYVEVFDRLDGTHSVVAALKRLSNGLGGKKVAIDGNGSAVSLKQDLKDEGFEVITVTGPNRVAACGDFYDKALVGSLRFIDDPLLNDAMACTVKRIIADKAFVFARGRELKDISPMYAVTLARWLYIEKREDAYDVNETLG</sequence>
<organism evidence="2 3">
    <name type="scientific">Glutamicibacter halophytocola</name>
    <dbReference type="NCBI Taxonomy" id="1933880"/>
    <lineage>
        <taxon>Bacteria</taxon>
        <taxon>Bacillati</taxon>
        <taxon>Actinomycetota</taxon>
        <taxon>Actinomycetes</taxon>
        <taxon>Micrococcales</taxon>
        <taxon>Micrococcaceae</taxon>
        <taxon>Glutamicibacter</taxon>
    </lineage>
</organism>
<accession>A0ABX5Y447</accession>
<dbReference type="InterPro" id="IPR027417">
    <property type="entry name" value="P-loop_NTPase"/>
</dbReference>
<reference evidence="2 3" key="1">
    <citation type="submission" date="2019-07" db="EMBL/GenBank/DDBJ databases">
        <title>Complete Genome Sequence of drought tolerant Plant Growth-Promoting Rhizobacterium Glutamicibacter halophytocola DR408.</title>
        <authorList>
            <person name="Nishu S.D."/>
            <person name="Lee T.K."/>
        </authorList>
    </citation>
    <scope>NUCLEOTIDE SEQUENCE [LARGE SCALE GENOMIC DNA]</scope>
    <source>
        <strain evidence="2 3">DR408</strain>
    </source>
</reference>
<dbReference type="EMBL" id="CP042260">
    <property type="protein sequence ID" value="QDY64868.1"/>
    <property type="molecule type" value="Genomic_DNA"/>
</dbReference>
<evidence type="ECO:0000313" key="2">
    <source>
        <dbReference type="EMBL" id="QDY64868.1"/>
    </source>
</evidence>
<dbReference type="RefSeq" id="WP_146274813.1">
    <property type="nucleotide sequence ID" value="NZ_CP042260.1"/>
</dbReference>
<dbReference type="Proteomes" id="UP000320717">
    <property type="component" value="Chromosome"/>
</dbReference>
<evidence type="ECO:0000256" key="1">
    <source>
        <dbReference type="SAM" id="MobiDB-lite"/>
    </source>
</evidence>
<evidence type="ECO:0000313" key="3">
    <source>
        <dbReference type="Proteomes" id="UP000320717"/>
    </source>
</evidence>
<keyword evidence="3" id="KW-1185">Reference proteome</keyword>
<proteinExistence type="predicted"/>
<name>A0ABX5Y447_9MICC</name>
<protein>
    <recommendedName>
        <fullName evidence="4">Terminase</fullName>
    </recommendedName>
</protein>
<dbReference type="Gene3D" id="3.30.420.240">
    <property type="match status" value="1"/>
</dbReference>